<dbReference type="Pfam" id="PF01863">
    <property type="entry name" value="YgjP-like"/>
    <property type="match status" value="1"/>
</dbReference>
<feature type="domain" description="YgjP-like metallopeptidase" evidence="1">
    <location>
        <begin position="76"/>
        <end position="229"/>
    </location>
</feature>
<dbReference type="InterPro" id="IPR002725">
    <property type="entry name" value="YgjP-like_metallopeptidase"/>
</dbReference>
<dbReference type="OrthoDB" id="9811177at2"/>
<dbReference type="AlphaFoldDB" id="D5E4L9"/>
<dbReference type="Gene3D" id="3.30.2010.10">
    <property type="entry name" value="Metalloproteases ('zincins'), catalytic domain"/>
    <property type="match status" value="1"/>
</dbReference>
<name>D5E4L9_MYCCM</name>
<reference evidence="2 3" key="3">
    <citation type="journal article" date="2011" name="J. Bacteriol.">
        <title>Genome sequences of Mycoplasma alligatoris A21JP2T and Mycoplasma crocodyli MP145T.</title>
        <authorList>
            <person name="Brown D.R."/>
            <person name="Farmerie W.G."/>
            <person name="May M."/>
            <person name="Benders G.A."/>
            <person name="Durkin A.S."/>
            <person name="Hlavinka K."/>
            <person name="Hostetler J."/>
            <person name="Jackson J."/>
            <person name="Johnson J."/>
            <person name="Miller R.H."/>
            <person name="Paralanov V."/>
            <person name="Radune D."/>
            <person name="Szczypinski B."/>
            <person name="Glass J.I."/>
        </authorList>
    </citation>
    <scope>NUCLEOTIDE SEQUENCE [LARGE SCALE GENOMIC DNA]</scope>
    <source>
        <strain evidence="3">ATCC 51981 / MP145</strain>
    </source>
</reference>
<sequence length="233" mass="27661">MILEKSYLLKKFEETNNINTKIEVIKTKNKNSYCHYVDGIFFIKLAFNHDERIVIDLIDKLVPKISIGIINSKALKIDFETNSFNLFGNQLVYEIDKKRKVIFIFDEGKMTGFIKYISENTIESKIKNWIKKKLFKELENLQRKYEEIMQCNEYKILIKEKNNTWGTNSRRTKTISYSFKLHNFAISTIESVVVHELAHDKISKHSNSFFSLIKKYFPDYDEKHAKLNHSIIK</sequence>
<protein>
    <submittedName>
        <fullName evidence="2">Conserved hypothetical metal-dependent peptidase</fullName>
    </submittedName>
</protein>
<organism evidence="2 3">
    <name type="scientific">Mycoplasma crocodyli (strain ATCC 51981 / MP145)</name>
    <dbReference type="NCBI Taxonomy" id="512564"/>
    <lineage>
        <taxon>Bacteria</taxon>
        <taxon>Bacillati</taxon>
        <taxon>Mycoplasmatota</taxon>
        <taxon>Mollicutes</taxon>
        <taxon>Mycoplasmataceae</taxon>
        <taxon>Mycoplasma</taxon>
    </lineage>
</organism>
<dbReference type="RefSeq" id="WP_013054355.1">
    <property type="nucleotide sequence ID" value="NC_014014.1"/>
</dbReference>
<dbReference type="Proteomes" id="UP000001845">
    <property type="component" value="Chromosome"/>
</dbReference>
<dbReference type="STRING" id="512564.MCRO_0028"/>
<proteinExistence type="predicted"/>
<dbReference type="eggNOG" id="COG1451">
    <property type="taxonomic scope" value="Bacteria"/>
</dbReference>
<dbReference type="PANTHER" id="PTHR30399">
    <property type="entry name" value="UNCHARACTERIZED PROTEIN YGJP"/>
    <property type="match status" value="1"/>
</dbReference>
<dbReference type="EMBL" id="CP001991">
    <property type="protein sequence ID" value="ADE19578.1"/>
    <property type="molecule type" value="Genomic_DNA"/>
</dbReference>
<evidence type="ECO:0000313" key="3">
    <source>
        <dbReference type="Proteomes" id="UP000001845"/>
    </source>
</evidence>
<evidence type="ECO:0000313" key="2">
    <source>
        <dbReference type="EMBL" id="ADE19578.1"/>
    </source>
</evidence>
<dbReference type="CDD" id="cd07344">
    <property type="entry name" value="M48_yhfN_like"/>
    <property type="match status" value="1"/>
</dbReference>
<dbReference type="HOGENOM" id="CLU_065947_3_0_14"/>
<accession>D5E4L9</accession>
<reference key="2">
    <citation type="submission" date="2010-03" db="EMBL/GenBank/DDBJ databases">
        <authorList>
            <person name="Ma Z."/>
            <person name="Wang X."/>
            <person name="Liu H."/>
        </authorList>
    </citation>
    <scope>NUCLEOTIDE SEQUENCE</scope>
    <source>
        <strain>MP145</strain>
    </source>
</reference>
<evidence type="ECO:0000259" key="1">
    <source>
        <dbReference type="Pfam" id="PF01863"/>
    </source>
</evidence>
<dbReference type="PANTHER" id="PTHR30399:SF1">
    <property type="entry name" value="UTP PYROPHOSPHATASE"/>
    <property type="match status" value="1"/>
</dbReference>
<dbReference type="KEGG" id="mcd:MCRO_0028"/>
<dbReference type="InterPro" id="IPR053136">
    <property type="entry name" value="UTP_pyrophosphatase-like"/>
</dbReference>
<gene>
    <name evidence="2" type="ordered locus">MCRO_0028</name>
</gene>
<keyword evidence="3" id="KW-1185">Reference proteome</keyword>
<reference evidence="3" key="1">
    <citation type="submission" date="2010-03" db="EMBL/GenBank/DDBJ databases">
        <title>The complete genome of Mycoplasma crocodyli MP145.</title>
        <authorList>
            <person name="Glass J.I."/>
            <person name="Durkin A.S."/>
            <person name="Hostetler J."/>
            <person name="Jackson J."/>
            <person name="Johnson J."/>
            <person name="May M.A."/>
            <person name="Paralanov V."/>
            <person name="Radune D."/>
            <person name="Szczypinski B."/>
            <person name="Brown D.R."/>
        </authorList>
    </citation>
    <scope>NUCLEOTIDE SEQUENCE [LARGE SCALE GENOMIC DNA]</scope>
    <source>
        <strain evidence="3">ATCC 51981 / MP145</strain>
    </source>
</reference>